<protein>
    <submittedName>
        <fullName evidence="3">Response regulator</fullName>
    </submittedName>
</protein>
<evidence type="ECO:0000256" key="1">
    <source>
        <dbReference type="PROSITE-ProRule" id="PRU00169"/>
    </source>
</evidence>
<dbReference type="PROSITE" id="PS50110">
    <property type="entry name" value="RESPONSE_REGULATORY"/>
    <property type="match status" value="1"/>
</dbReference>
<accession>A0ABW1KUF7</accession>
<sequence>MSRLTPFEKDLRFVRQFARAVTSDQFLGDEIAAAALSNFDYASLEGLSDRERQVAVFRAFYDAWRSAPAESGVAFSNRSVLAARPFTAEPPRQLVLLVDVIGIDSSKAAALLDIDSDEAKRMLAEERKLIAATQISGAALVVEDEPVIALEVAATLEMIGLDVVATARNAEDAVRLAHQHKPDVVMADYDLGAGRTGLDAVRDITSELPVIAIFLTAYPDDVLSGSDYDPTFILTKPFEERALRAAIVHGLSMPRAGIIK</sequence>
<dbReference type="PANTHER" id="PTHR43228:SF6">
    <property type="entry name" value="RESPONSE REGULATOR RECEIVER"/>
    <property type="match status" value="1"/>
</dbReference>
<dbReference type="InterPro" id="IPR011006">
    <property type="entry name" value="CheY-like_superfamily"/>
</dbReference>
<dbReference type="SUPFAM" id="SSF52172">
    <property type="entry name" value="CheY-like"/>
    <property type="match status" value="1"/>
</dbReference>
<name>A0ABW1KUF7_9PROT</name>
<evidence type="ECO:0000313" key="4">
    <source>
        <dbReference type="Proteomes" id="UP001596116"/>
    </source>
</evidence>
<dbReference type="InterPro" id="IPR052048">
    <property type="entry name" value="ST_Response_Regulator"/>
</dbReference>
<dbReference type="Gene3D" id="1.20.140.160">
    <property type="match status" value="1"/>
</dbReference>
<reference evidence="3 4" key="1">
    <citation type="submission" date="2024-09" db="EMBL/GenBank/DDBJ databases">
        <authorList>
            <person name="Zhang Z.-H."/>
        </authorList>
    </citation>
    <scope>NUCLEOTIDE SEQUENCE [LARGE SCALE GENOMIC DNA]</scope>
    <source>
        <strain evidence="3 4">HHTR114</strain>
    </source>
</reference>
<gene>
    <name evidence="3" type="ORF">ACFMB1_01505</name>
</gene>
<dbReference type="Pfam" id="PF00072">
    <property type="entry name" value="Response_reg"/>
    <property type="match status" value="1"/>
</dbReference>
<dbReference type="EMBL" id="JBHPON010000001">
    <property type="protein sequence ID" value="MFC6034197.1"/>
    <property type="molecule type" value="Genomic_DNA"/>
</dbReference>
<comment type="caution">
    <text evidence="3">The sequence shown here is derived from an EMBL/GenBank/DDBJ whole genome shotgun (WGS) entry which is preliminary data.</text>
</comment>
<dbReference type="Gene3D" id="3.40.50.2300">
    <property type="match status" value="1"/>
</dbReference>
<dbReference type="SMART" id="SM00448">
    <property type="entry name" value="REC"/>
    <property type="match status" value="1"/>
</dbReference>
<dbReference type="Proteomes" id="UP001596116">
    <property type="component" value="Unassembled WGS sequence"/>
</dbReference>
<evidence type="ECO:0000259" key="2">
    <source>
        <dbReference type="PROSITE" id="PS50110"/>
    </source>
</evidence>
<organism evidence="3 4">
    <name type="scientific">Hyphococcus aureus</name>
    <dbReference type="NCBI Taxonomy" id="2666033"/>
    <lineage>
        <taxon>Bacteria</taxon>
        <taxon>Pseudomonadati</taxon>
        <taxon>Pseudomonadota</taxon>
        <taxon>Alphaproteobacteria</taxon>
        <taxon>Parvularculales</taxon>
        <taxon>Parvularculaceae</taxon>
        <taxon>Hyphococcus</taxon>
    </lineage>
</organism>
<dbReference type="RefSeq" id="WP_379880490.1">
    <property type="nucleotide sequence ID" value="NZ_JBHPON010000001.1"/>
</dbReference>
<proteinExistence type="predicted"/>
<feature type="domain" description="Response regulatory" evidence="2">
    <location>
        <begin position="138"/>
        <end position="251"/>
    </location>
</feature>
<feature type="modified residue" description="4-aspartylphosphate" evidence="1">
    <location>
        <position position="188"/>
    </location>
</feature>
<dbReference type="InterPro" id="IPR001789">
    <property type="entry name" value="Sig_transdc_resp-reg_receiver"/>
</dbReference>
<keyword evidence="1" id="KW-0597">Phosphoprotein</keyword>
<keyword evidence="4" id="KW-1185">Reference proteome</keyword>
<evidence type="ECO:0000313" key="3">
    <source>
        <dbReference type="EMBL" id="MFC6034197.1"/>
    </source>
</evidence>
<dbReference type="PANTHER" id="PTHR43228">
    <property type="entry name" value="TWO-COMPONENT RESPONSE REGULATOR"/>
    <property type="match status" value="1"/>
</dbReference>